<dbReference type="NCBIfam" id="NF004349">
    <property type="entry name" value="PRK05729.1"/>
    <property type="match status" value="1"/>
</dbReference>
<evidence type="ECO:0000256" key="3">
    <source>
        <dbReference type="ARBA" id="ARBA00013169"/>
    </source>
</evidence>
<dbReference type="Proteomes" id="UP001233999">
    <property type="component" value="Unassembled WGS sequence"/>
</dbReference>
<dbReference type="SUPFAM" id="SSF50677">
    <property type="entry name" value="ValRS/IleRS/LeuRS editing domain"/>
    <property type="match status" value="1"/>
</dbReference>
<evidence type="ECO:0000256" key="7">
    <source>
        <dbReference type="ARBA" id="ARBA00022840"/>
    </source>
</evidence>
<sequence length="938" mass="107031">MRYYVMLYKTGKLYLCKKCISLGCVSKGPKIRLINWNACFSIRYASTKSKNNKDERNGFAAAYKPTIVETNWYDWWEKQGYFQPNPSAAGSVFSMVLPPPNVTGTLHLGHALTCTIQDVLARWHRMRGEPVIWIPGMDHAGIATQVVVEKKLWQEQKLTRHEIGHDKFIQEVWKWKHEKADCIRNQLRKLGLSLDWTREMFTMDQMQSAAVTEAFIRLFDDGLLYRANSLVNWSCVLQSAISDIEVEFKEINGTTAIDVPGYSEPVEFGFFSQYEFCRLDKEIIVSTTRVETMLGDSGVAVHPEDKRYKSLHGGYVWHPFREERIPIICDEFVDPDFGTGAVKITPAHNSVDFEVGKKHGLKTIPIITEQGHLNAMCGKFAGVRRFDARKLIMQELESLGMLRGKRSHSMQIPLCSRSGDVVEQLLKPQWFVDCQKMAEKSMEAVQNGDLTLDPVSFEKTWFIWLNDIRDWCISRQLWWGHQIPAYECHTKSGSSTWIAARDEDDARHRAAVKLGVKSSEISEISRDSDVLDTWFSSALFPFSVMGWPHKTEKFYPLTLMETGHDILFFWVARMVMLGTQLTGQLPFKKILLHGIICDAQGRKMSKSLGNVVFPEDIISGITLQELHQQVQSSFESGLLSSSELKKALEGQKKLFPKGIAECGVDALRFTLCSMNVKNHSNSFDMQQCFANKLFCNKIWQASKYVMMCVDKVPSALNCDLVERRAALSSLDRWILSRGAHMVSEVQRGLHHADFHISTSALRTFIYSEICDFYLETSKLVLKNPEDEAAMLTCRTLLHALETALHALSPFMPFLTEELYHHLPRSSDHHNSESIMVAPFPQTQDWEHWRDTHLENEVHNIINTISAIRHLKTRSGVTKEKPTAHIVTTKTDMYCNYINVIRSLTGCHNVLMLSSGEELRNCSVSEAVGPHTTVHIMNK</sequence>
<dbReference type="GO" id="GO:0005524">
    <property type="term" value="F:ATP binding"/>
    <property type="evidence" value="ECO:0007669"/>
    <property type="project" value="UniProtKB-KW"/>
</dbReference>
<feature type="domain" description="Methionyl/Valyl/Leucyl/Isoleucyl-tRNA synthetase anticodon-binding" evidence="14">
    <location>
        <begin position="731"/>
        <end position="883"/>
    </location>
</feature>
<dbReference type="PANTHER" id="PTHR11946">
    <property type="entry name" value="VALYL-TRNA SYNTHETASES"/>
    <property type="match status" value="1"/>
</dbReference>
<dbReference type="InterPro" id="IPR009008">
    <property type="entry name" value="Val/Leu/Ile-tRNA-synth_edit"/>
</dbReference>
<reference evidence="15" key="1">
    <citation type="journal article" date="2023" name="IScience">
        <title>Live-bearing cockroach genome reveals convergent evolutionary mechanisms linked to viviparity in insects and beyond.</title>
        <authorList>
            <person name="Fouks B."/>
            <person name="Harrison M.C."/>
            <person name="Mikhailova A.A."/>
            <person name="Marchal E."/>
            <person name="English S."/>
            <person name="Carruthers M."/>
            <person name="Jennings E.C."/>
            <person name="Chiamaka E.L."/>
            <person name="Frigard R.A."/>
            <person name="Pippel M."/>
            <person name="Attardo G.M."/>
            <person name="Benoit J.B."/>
            <person name="Bornberg-Bauer E."/>
            <person name="Tobe S.S."/>
        </authorList>
    </citation>
    <scope>NUCLEOTIDE SEQUENCE</scope>
    <source>
        <strain evidence="15">Stay&amp;Tobe</strain>
    </source>
</reference>
<dbReference type="PANTHER" id="PTHR11946:SF109">
    <property type="entry name" value="VALINE--TRNA LIGASE"/>
    <property type="match status" value="1"/>
</dbReference>
<dbReference type="FunFam" id="3.40.50.620:FF:000020">
    <property type="entry name" value="Valine--tRNA ligase, mitochondrial"/>
    <property type="match status" value="1"/>
</dbReference>
<name>A0AAD7ZSE5_DIPPU</name>
<dbReference type="AlphaFoldDB" id="A0AAD7ZSE5"/>
<dbReference type="EMBL" id="JASPKZ010007250">
    <property type="protein sequence ID" value="KAJ9585757.1"/>
    <property type="molecule type" value="Genomic_DNA"/>
</dbReference>
<dbReference type="NCBIfam" id="TIGR00422">
    <property type="entry name" value="valS"/>
    <property type="match status" value="1"/>
</dbReference>
<evidence type="ECO:0000256" key="12">
    <source>
        <dbReference type="RuleBase" id="RU363035"/>
    </source>
</evidence>
<evidence type="ECO:0000256" key="9">
    <source>
        <dbReference type="ARBA" id="ARBA00023146"/>
    </source>
</evidence>
<dbReference type="Gene3D" id="1.10.730.10">
    <property type="entry name" value="Isoleucyl-tRNA Synthetase, Domain 1"/>
    <property type="match status" value="1"/>
</dbReference>
<keyword evidence="6 12" id="KW-0547">Nucleotide-binding</keyword>
<evidence type="ECO:0000256" key="1">
    <source>
        <dbReference type="ARBA" id="ARBA00004496"/>
    </source>
</evidence>
<dbReference type="FunFam" id="3.90.740.10:FF:000005">
    <property type="entry name" value="Valine--tRNA ligase, mitochondrial"/>
    <property type="match status" value="1"/>
</dbReference>
<keyword evidence="9 12" id="KW-0030">Aminoacyl-tRNA synthetase</keyword>
<evidence type="ECO:0000256" key="11">
    <source>
        <dbReference type="ARBA" id="ARBA00047552"/>
    </source>
</evidence>
<dbReference type="GO" id="GO:0006438">
    <property type="term" value="P:valyl-tRNA aminoacylation"/>
    <property type="evidence" value="ECO:0007669"/>
    <property type="project" value="InterPro"/>
</dbReference>
<dbReference type="Pfam" id="PF08264">
    <property type="entry name" value="Anticodon_1"/>
    <property type="match status" value="1"/>
</dbReference>
<protein>
    <recommendedName>
        <fullName evidence="3">valine--tRNA ligase</fullName>
        <ecNumber evidence="3">6.1.1.9</ecNumber>
    </recommendedName>
    <alternativeName>
        <fullName evidence="10">Valyl-tRNA synthetase</fullName>
    </alternativeName>
</protein>
<keyword evidence="5 12" id="KW-0436">Ligase</keyword>
<keyword evidence="16" id="KW-1185">Reference proteome</keyword>
<organism evidence="15 16">
    <name type="scientific">Diploptera punctata</name>
    <name type="common">Pacific beetle cockroach</name>
    <dbReference type="NCBI Taxonomy" id="6984"/>
    <lineage>
        <taxon>Eukaryota</taxon>
        <taxon>Metazoa</taxon>
        <taxon>Ecdysozoa</taxon>
        <taxon>Arthropoda</taxon>
        <taxon>Hexapoda</taxon>
        <taxon>Insecta</taxon>
        <taxon>Pterygota</taxon>
        <taxon>Neoptera</taxon>
        <taxon>Polyneoptera</taxon>
        <taxon>Dictyoptera</taxon>
        <taxon>Blattodea</taxon>
        <taxon>Blaberoidea</taxon>
        <taxon>Blaberidae</taxon>
        <taxon>Diplopterinae</taxon>
        <taxon>Diploptera</taxon>
    </lineage>
</organism>
<dbReference type="InterPro" id="IPR002300">
    <property type="entry name" value="aa-tRNA-synth_Ia"/>
</dbReference>
<comment type="caution">
    <text evidence="15">The sequence shown here is derived from an EMBL/GenBank/DDBJ whole genome shotgun (WGS) entry which is preliminary data.</text>
</comment>
<dbReference type="InterPro" id="IPR014729">
    <property type="entry name" value="Rossmann-like_a/b/a_fold"/>
</dbReference>
<dbReference type="PROSITE" id="PS00178">
    <property type="entry name" value="AA_TRNA_LIGASE_I"/>
    <property type="match status" value="1"/>
</dbReference>
<evidence type="ECO:0000259" key="13">
    <source>
        <dbReference type="Pfam" id="PF00133"/>
    </source>
</evidence>
<keyword evidence="7 12" id="KW-0067">ATP-binding</keyword>
<evidence type="ECO:0000256" key="8">
    <source>
        <dbReference type="ARBA" id="ARBA00022917"/>
    </source>
</evidence>
<dbReference type="SUPFAM" id="SSF47323">
    <property type="entry name" value="Anticodon-binding domain of a subclass of class I aminoacyl-tRNA synthetases"/>
    <property type="match status" value="1"/>
</dbReference>
<dbReference type="FunFam" id="3.40.50.620:FF:000078">
    <property type="entry name" value="Valine--tRNA ligase, mitochondrial"/>
    <property type="match status" value="1"/>
</dbReference>
<dbReference type="InterPro" id="IPR009080">
    <property type="entry name" value="tRNAsynth_Ia_anticodon-bd"/>
</dbReference>
<comment type="subcellular location">
    <subcellularLocation>
        <location evidence="1">Cytoplasm</location>
    </subcellularLocation>
</comment>
<feature type="domain" description="Aminoacyl-tRNA synthetase class Ia" evidence="13">
    <location>
        <begin position="72"/>
        <end position="677"/>
    </location>
</feature>
<dbReference type="CDD" id="cd07962">
    <property type="entry name" value="Anticodon_Ia_Val"/>
    <property type="match status" value="1"/>
</dbReference>
<dbReference type="InterPro" id="IPR001412">
    <property type="entry name" value="aa-tRNA-synth_I_CS"/>
</dbReference>
<evidence type="ECO:0000256" key="10">
    <source>
        <dbReference type="ARBA" id="ARBA00029936"/>
    </source>
</evidence>
<reference evidence="15" key="2">
    <citation type="submission" date="2023-05" db="EMBL/GenBank/DDBJ databases">
        <authorList>
            <person name="Fouks B."/>
        </authorList>
    </citation>
    <scope>NUCLEOTIDE SEQUENCE</scope>
    <source>
        <strain evidence="15">Stay&amp;Tobe</strain>
        <tissue evidence="15">Testes</tissue>
    </source>
</reference>
<keyword evidence="8 12" id="KW-0648">Protein biosynthesis</keyword>
<dbReference type="Gene3D" id="3.90.740.10">
    <property type="entry name" value="Valyl/Leucyl/Isoleucyl-tRNA synthetase, editing domain"/>
    <property type="match status" value="1"/>
</dbReference>
<dbReference type="PRINTS" id="PR00986">
    <property type="entry name" value="TRNASYNTHVAL"/>
</dbReference>
<dbReference type="Pfam" id="PF00133">
    <property type="entry name" value="tRNA-synt_1"/>
    <property type="match status" value="1"/>
</dbReference>
<evidence type="ECO:0000313" key="15">
    <source>
        <dbReference type="EMBL" id="KAJ9585757.1"/>
    </source>
</evidence>
<evidence type="ECO:0000256" key="2">
    <source>
        <dbReference type="ARBA" id="ARBA00005594"/>
    </source>
</evidence>
<dbReference type="InterPro" id="IPR002303">
    <property type="entry name" value="Valyl-tRNA_ligase"/>
</dbReference>
<dbReference type="InterPro" id="IPR013155">
    <property type="entry name" value="M/V/L/I-tRNA-synth_anticd-bd"/>
</dbReference>
<dbReference type="Gene3D" id="3.40.50.620">
    <property type="entry name" value="HUPs"/>
    <property type="match status" value="2"/>
</dbReference>
<evidence type="ECO:0000256" key="6">
    <source>
        <dbReference type="ARBA" id="ARBA00022741"/>
    </source>
</evidence>
<evidence type="ECO:0000256" key="4">
    <source>
        <dbReference type="ARBA" id="ARBA00022490"/>
    </source>
</evidence>
<dbReference type="EC" id="6.1.1.9" evidence="3"/>
<keyword evidence="4" id="KW-0963">Cytoplasm</keyword>
<dbReference type="GO" id="GO:0005829">
    <property type="term" value="C:cytosol"/>
    <property type="evidence" value="ECO:0007669"/>
    <property type="project" value="TreeGrafter"/>
</dbReference>
<dbReference type="SUPFAM" id="SSF52374">
    <property type="entry name" value="Nucleotidylyl transferase"/>
    <property type="match status" value="1"/>
</dbReference>
<evidence type="ECO:0000259" key="14">
    <source>
        <dbReference type="Pfam" id="PF08264"/>
    </source>
</evidence>
<dbReference type="GO" id="GO:0002161">
    <property type="term" value="F:aminoacyl-tRNA deacylase activity"/>
    <property type="evidence" value="ECO:0007669"/>
    <property type="project" value="InterPro"/>
</dbReference>
<comment type="catalytic activity">
    <reaction evidence="11">
        <text>tRNA(Val) + L-valine + ATP = L-valyl-tRNA(Val) + AMP + diphosphate</text>
        <dbReference type="Rhea" id="RHEA:10704"/>
        <dbReference type="Rhea" id="RHEA-COMP:9672"/>
        <dbReference type="Rhea" id="RHEA-COMP:9708"/>
        <dbReference type="ChEBI" id="CHEBI:30616"/>
        <dbReference type="ChEBI" id="CHEBI:33019"/>
        <dbReference type="ChEBI" id="CHEBI:57762"/>
        <dbReference type="ChEBI" id="CHEBI:78442"/>
        <dbReference type="ChEBI" id="CHEBI:78537"/>
        <dbReference type="ChEBI" id="CHEBI:456215"/>
        <dbReference type="EC" id="6.1.1.9"/>
    </reaction>
</comment>
<dbReference type="GO" id="GO:0004832">
    <property type="term" value="F:valine-tRNA ligase activity"/>
    <property type="evidence" value="ECO:0007669"/>
    <property type="project" value="UniProtKB-EC"/>
</dbReference>
<dbReference type="InterPro" id="IPR033705">
    <property type="entry name" value="Anticodon_Ia_Val"/>
</dbReference>
<evidence type="ECO:0000256" key="5">
    <source>
        <dbReference type="ARBA" id="ARBA00022598"/>
    </source>
</evidence>
<evidence type="ECO:0000313" key="16">
    <source>
        <dbReference type="Proteomes" id="UP001233999"/>
    </source>
</evidence>
<feature type="non-terminal residue" evidence="15">
    <location>
        <position position="938"/>
    </location>
</feature>
<accession>A0AAD7ZSE5</accession>
<dbReference type="CDD" id="cd00817">
    <property type="entry name" value="ValRS_core"/>
    <property type="match status" value="1"/>
</dbReference>
<proteinExistence type="inferred from homology"/>
<gene>
    <name evidence="15" type="ORF">L9F63_002452</name>
</gene>
<comment type="similarity">
    <text evidence="2 12">Belongs to the class-I aminoacyl-tRNA synthetase family.</text>
</comment>